<feature type="transmembrane region" description="Helical" evidence="4">
    <location>
        <begin position="436"/>
        <end position="463"/>
    </location>
</feature>
<sequence>MLPLTPTAPLAAPADRPVYRVGTLTYTKLGLGMLFFWLLLGDVVFMLMDQLEPRILPVVLKGHGASDKEIAIIVASIAALFNLIITPVVSYRSDRKRSRWGRRIPYLFWASPFIALFLGLTPYAPEITAWLLRWPAVRSLWVSLPLTSPVVLTYGVLAVLFQGFHMVVASIYFYLFRDVVPEQFLGRFLSLFRIFGSLATFVLNYWLLGMANTHTKEIFVGTAIASGVGFLLMCCFVREGEYPPAETPREKAAGGSGGFVRAAKIFVTESYSAPVYWWTYLARMMIYAALVVQAFLVFFPEQELAMPLDQVGKLSSWASFVWIPLAFPLGWALDRWGPLRTMSLCLIGYIAALAGSFFFVTGPTSFLISTLCTGSFFPMLMLSQSMLAQRIFHPLRMGQLSSANAMIQSLVIAAVIGPATGWLFDALHGFSHTLHVPWVGAVILGPYRFVFIVLIVLSSLSLVGTRMANRHWLKLGGPAHYTPPL</sequence>
<feature type="transmembrane region" description="Helical" evidence="4">
    <location>
        <begin position="366"/>
        <end position="382"/>
    </location>
</feature>
<evidence type="ECO:0000256" key="4">
    <source>
        <dbReference type="SAM" id="Phobius"/>
    </source>
</evidence>
<dbReference type="InterPro" id="IPR011701">
    <property type="entry name" value="MFS"/>
</dbReference>
<feature type="transmembrane region" description="Helical" evidence="4">
    <location>
        <begin position="403"/>
        <end position="424"/>
    </location>
</feature>
<dbReference type="Pfam" id="PF07690">
    <property type="entry name" value="MFS_1"/>
    <property type="match status" value="1"/>
</dbReference>
<reference evidence="5" key="1">
    <citation type="submission" date="2021-08" db="EMBL/GenBank/DDBJ databases">
        <title>Genome of a novel bacterium of the phylum Verrucomicrobia, Oleiharenicola sp. KSB-15.</title>
        <authorList>
            <person name="Chung J.-H."/>
            <person name="Ahn J.-H."/>
            <person name="Yoon Y."/>
            <person name="Kim D.-Y."/>
            <person name="An S.-H."/>
            <person name="Park I."/>
            <person name="Yeon J."/>
        </authorList>
    </citation>
    <scope>NUCLEOTIDE SEQUENCE</scope>
    <source>
        <strain evidence="5">KSB-15</strain>
    </source>
</reference>
<feature type="transmembrane region" description="Helical" evidence="4">
    <location>
        <begin position="314"/>
        <end position="334"/>
    </location>
</feature>
<feature type="transmembrane region" description="Helical" evidence="4">
    <location>
        <begin position="218"/>
        <end position="237"/>
    </location>
</feature>
<dbReference type="InterPro" id="IPR036259">
    <property type="entry name" value="MFS_trans_sf"/>
</dbReference>
<dbReference type="Proteomes" id="UP000825051">
    <property type="component" value="Chromosome"/>
</dbReference>
<feature type="transmembrane region" description="Helical" evidence="4">
    <location>
        <begin position="280"/>
        <end position="299"/>
    </location>
</feature>
<dbReference type="KEGG" id="ole:K0B96_16460"/>
<evidence type="ECO:0000256" key="3">
    <source>
        <dbReference type="ARBA" id="ARBA00023136"/>
    </source>
</evidence>
<feature type="transmembrane region" description="Helical" evidence="4">
    <location>
        <begin position="70"/>
        <end position="92"/>
    </location>
</feature>
<feature type="transmembrane region" description="Helical" evidence="4">
    <location>
        <begin position="151"/>
        <end position="176"/>
    </location>
</feature>
<dbReference type="Gene3D" id="1.20.1250.20">
    <property type="entry name" value="MFS general substrate transporter like domains"/>
    <property type="match status" value="1"/>
</dbReference>
<evidence type="ECO:0000313" key="5">
    <source>
        <dbReference type="EMBL" id="QYM78875.1"/>
    </source>
</evidence>
<evidence type="ECO:0000256" key="1">
    <source>
        <dbReference type="ARBA" id="ARBA00022692"/>
    </source>
</evidence>
<evidence type="ECO:0000313" key="6">
    <source>
        <dbReference type="Proteomes" id="UP000825051"/>
    </source>
</evidence>
<keyword evidence="3 4" id="KW-0472">Membrane</keyword>
<keyword evidence="1 4" id="KW-0812">Transmembrane</keyword>
<feature type="transmembrane region" description="Helical" evidence="4">
    <location>
        <begin position="29"/>
        <end position="48"/>
    </location>
</feature>
<feature type="transmembrane region" description="Helical" evidence="4">
    <location>
        <begin position="104"/>
        <end position="124"/>
    </location>
</feature>
<evidence type="ECO:0000256" key="2">
    <source>
        <dbReference type="ARBA" id="ARBA00022989"/>
    </source>
</evidence>
<protein>
    <submittedName>
        <fullName evidence="5">MFS transporter</fullName>
    </submittedName>
</protein>
<feature type="transmembrane region" description="Helical" evidence="4">
    <location>
        <begin position="341"/>
        <end position="360"/>
    </location>
</feature>
<organism evidence="5 6">
    <name type="scientific">Horticoccus luteus</name>
    <dbReference type="NCBI Taxonomy" id="2862869"/>
    <lineage>
        <taxon>Bacteria</taxon>
        <taxon>Pseudomonadati</taxon>
        <taxon>Verrucomicrobiota</taxon>
        <taxon>Opitutia</taxon>
        <taxon>Opitutales</taxon>
        <taxon>Opitutaceae</taxon>
        <taxon>Horticoccus</taxon>
    </lineage>
</organism>
<proteinExistence type="predicted"/>
<name>A0A8F9TVH4_9BACT</name>
<dbReference type="RefSeq" id="WP_220162008.1">
    <property type="nucleotide sequence ID" value="NZ_CP080507.1"/>
</dbReference>
<dbReference type="AlphaFoldDB" id="A0A8F9TVH4"/>
<dbReference type="SUPFAM" id="SSF103473">
    <property type="entry name" value="MFS general substrate transporter"/>
    <property type="match status" value="1"/>
</dbReference>
<keyword evidence="6" id="KW-1185">Reference proteome</keyword>
<dbReference type="GO" id="GO:0022857">
    <property type="term" value="F:transmembrane transporter activity"/>
    <property type="evidence" value="ECO:0007669"/>
    <property type="project" value="InterPro"/>
</dbReference>
<accession>A0A8F9TVH4</accession>
<keyword evidence="2 4" id="KW-1133">Transmembrane helix</keyword>
<feature type="transmembrane region" description="Helical" evidence="4">
    <location>
        <begin position="188"/>
        <end position="206"/>
    </location>
</feature>
<dbReference type="EMBL" id="CP080507">
    <property type="protein sequence ID" value="QYM78875.1"/>
    <property type="molecule type" value="Genomic_DNA"/>
</dbReference>
<gene>
    <name evidence="5" type="ORF">K0B96_16460</name>
</gene>